<feature type="transmembrane region" description="Helical" evidence="1">
    <location>
        <begin position="6"/>
        <end position="32"/>
    </location>
</feature>
<dbReference type="EMBL" id="FRAV01000038">
    <property type="protein sequence ID" value="SHM22001.1"/>
    <property type="molecule type" value="Genomic_DNA"/>
</dbReference>
<dbReference type="STRING" id="1302687.SAMN05444267_103836"/>
<evidence type="ECO:0000313" key="2">
    <source>
        <dbReference type="EMBL" id="SHM22001.1"/>
    </source>
</evidence>
<proteinExistence type="predicted"/>
<name>A0A1M7H0B4_9FLAO</name>
<keyword evidence="1" id="KW-1133">Transmembrane helix</keyword>
<dbReference type="OrthoDB" id="1261310at2"/>
<protein>
    <submittedName>
        <fullName evidence="2">Uncharacterized protein</fullName>
    </submittedName>
</protein>
<dbReference type="RefSeq" id="WP_073296363.1">
    <property type="nucleotide sequence ID" value="NZ_FRAV01000038.1"/>
</dbReference>
<evidence type="ECO:0000313" key="3">
    <source>
        <dbReference type="Proteomes" id="UP000184364"/>
    </source>
</evidence>
<dbReference type="Proteomes" id="UP000184364">
    <property type="component" value="Unassembled WGS sequence"/>
</dbReference>
<dbReference type="AlphaFoldDB" id="A0A1M7H0B4"/>
<evidence type="ECO:0000256" key="1">
    <source>
        <dbReference type="SAM" id="Phobius"/>
    </source>
</evidence>
<organism evidence="2 3">
    <name type="scientific">Chryseobacterium polytrichastri</name>
    <dbReference type="NCBI Taxonomy" id="1302687"/>
    <lineage>
        <taxon>Bacteria</taxon>
        <taxon>Pseudomonadati</taxon>
        <taxon>Bacteroidota</taxon>
        <taxon>Flavobacteriia</taxon>
        <taxon>Flavobacteriales</taxon>
        <taxon>Weeksellaceae</taxon>
        <taxon>Chryseobacterium group</taxon>
        <taxon>Chryseobacterium</taxon>
    </lineage>
</organism>
<sequence>MGIGFVILIHLIVIFIVSIIIAVVGSIITYFISNKQKIGRKISFAVVSPFIGLYTLYFCGIIGSSIVSEYKKVDIGIGDAWYVPLENNHQLIFIDLPKYAFIGKEDNGQLILSEVVEIEENGRLVFGKTLNNKYFSYNTKTDEVKDFNNEKELIIANSGRAIKLTNVYDFYAVKRDDIAGNWFIAVGILSLIISITVLYILKLIMAI</sequence>
<keyword evidence="3" id="KW-1185">Reference proteome</keyword>
<feature type="transmembrane region" description="Helical" evidence="1">
    <location>
        <begin position="182"/>
        <end position="201"/>
    </location>
</feature>
<accession>A0A1M7H0B4</accession>
<reference evidence="3" key="1">
    <citation type="submission" date="2016-11" db="EMBL/GenBank/DDBJ databases">
        <authorList>
            <person name="Varghese N."/>
            <person name="Submissions S."/>
        </authorList>
    </citation>
    <scope>NUCLEOTIDE SEQUENCE [LARGE SCALE GENOMIC DNA]</scope>
    <source>
        <strain evidence="3">DSM 26899</strain>
    </source>
</reference>
<keyword evidence="1" id="KW-0472">Membrane</keyword>
<keyword evidence="1" id="KW-0812">Transmembrane</keyword>
<feature type="transmembrane region" description="Helical" evidence="1">
    <location>
        <begin position="44"/>
        <end position="67"/>
    </location>
</feature>
<gene>
    <name evidence="2" type="ORF">SAMN05444267_103836</name>
</gene>